<sequence length="209" mass="22882">MTSSDDEQLRTTITGPENAAPDSPQRNRPQWSDLPVTDDTANLRQGPDLDERCLGVLPLVGVWRGDGEIVDPTVEGARPFGQQLTFAHDGRPFLTFESRSWLLGPDGEIGELLERETGFWRPQEDGSLEAVIADSSGLVEVFYGPKGDMRSWQIETDAVARTASARATVASKRLYGLVNQGDLAYVDERAMDGGEMAPYMSAVLRRVVG</sequence>
<feature type="binding site" evidence="1">
    <location>
        <position position="73"/>
    </location>
    <ligand>
        <name>heme b</name>
        <dbReference type="ChEBI" id="CHEBI:60344"/>
    </ligand>
</feature>
<proteinExistence type="inferred from homology"/>
<dbReference type="HAMAP" id="MF_01297">
    <property type="entry name" value="nitrobindin"/>
    <property type="match status" value="1"/>
</dbReference>
<comment type="caution">
    <text evidence="1">Lacks the conserved His residue that binds heme iron in the nitrobindin family.</text>
</comment>
<feature type="domain" description="THAP4-like heme-binding" evidence="3">
    <location>
        <begin position="55"/>
        <end position="206"/>
    </location>
</feature>
<organism evidence="4 5">
    <name type="scientific">Pseudonocardia ammonioxydans</name>
    <dbReference type="NCBI Taxonomy" id="260086"/>
    <lineage>
        <taxon>Bacteria</taxon>
        <taxon>Bacillati</taxon>
        <taxon>Actinomycetota</taxon>
        <taxon>Actinomycetes</taxon>
        <taxon>Pseudonocardiales</taxon>
        <taxon>Pseudonocardiaceae</taxon>
        <taxon>Pseudonocardia</taxon>
    </lineage>
</organism>
<evidence type="ECO:0000259" key="3">
    <source>
        <dbReference type="Pfam" id="PF08768"/>
    </source>
</evidence>
<name>A0A1I4YXR2_PSUAM</name>
<dbReference type="RefSeq" id="WP_425439158.1">
    <property type="nucleotide sequence ID" value="NZ_FOUY01000014.1"/>
</dbReference>
<protein>
    <recommendedName>
        <fullName evidence="1">Ferric nitrobindin-like protein</fullName>
    </recommendedName>
</protein>
<dbReference type="PANTHER" id="PTHR15854">
    <property type="entry name" value="THAP4 PROTEIN"/>
    <property type="match status" value="1"/>
</dbReference>
<keyword evidence="5" id="KW-1185">Reference proteome</keyword>
<dbReference type="Pfam" id="PF08768">
    <property type="entry name" value="THAP4_heme-bd"/>
    <property type="match status" value="1"/>
</dbReference>
<gene>
    <name evidence="4" type="ORF">SAMN05216207_101434</name>
</gene>
<dbReference type="STRING" id="260086.SAMN05216207_101434"/>
<dbReference type="EMBL" id="FOUY01000014">
    <property type="protein sequence ID" value="SFN42747.1"/>
    <property type="molecule type" value="Genomic_DNA"/>
</dbReference>
<dbReference type="InterPro" id="IPR022939">
    <property type="entry name" value="Nb(III)_bact/plant"/>
</dbReference>
<dbReference type="SUPFAM" id="SSF50814">
    <property type="entry name" value="Lipocalins"/>
    <property type="match status" value="1"/>
</dbReference>
<reference evidence="4 5" key="1">
    <citation type="submission" date="2016-10" db="EMBL/GenBank/DDBJ databases">
        <authorList>
            <person name="de Groot N.N."/>
        </authorList>
    </citation>
    <scope>NUCLEOTIDE SEQUENCE [LARGE SCALE GENOMIC DNA]</scope>
    <source>
        <strain evidence="4 5">CGMCC 4.1877</strain>
    </source>
</reference>
<dbReference type="InterPro" id="IPR012674">
    <property type="entry name" value="Calycin"/>
</dbReference>
<feature type="short sequence motif" description="GXWXGXG" evidence="1">
    <location>
        <begin position="61"/>
        <end position="67"/>
    </location>
</feature>
<comment type="caution">
    <text evidence="1">Lacks conserved residue(s) required for the propagation of feature annotation.</text>
</comment>
<dbReference type="InterPro" id="IPR014878">
    <property type="entry name" value="THAP4-like_heme-bd"/>
</dbReference>
<accession>A0A1I4YXR2</accession>
<dbReference type="CDD" id="cd07828">
    <property type="entry name" value="lipocalin_heme-bd-THAP4-like"/>
    <property type="match status" value="1"/>
</dbReference>
<dbReference type="InterPro" id="IPR045165">
    <property type="entry name" value="Nitrobindin"/>
</dbReference>
<evidence type="ECO:0000313" key="5">
    <source>
        <dbReference type="Proteomes" id="UP000199614"/>
    </source>
</evidence>
<dbReference type="Proteomes" id="UP000199614">
    <property type="component" value="Unassembled WGS sequence"/>
</dbReference>
<dbReference type="PANTHER" id="PTHR15854:SF4">
    <property type="entry name" value="PEROXYNITRITE ISOMERASE THAP4"/>
    <property type="match status" value="1"/>
</dbReference>
<evidence type="ECO:0000256" key="1">
    <source>
        <dbReference type="HAMAP-Rule" id="MF_01297"/>
    </source>
</evidence>
<evidence type="ECO:0000313" key="4">
    <source>
        <dbReference type="EMBL" id="SFN42747.1"/>
    </source>
</evidence>
<dbReference type="Gene3D" id="2.40.128.20">
    <property type="match status" value="1"/>
</dbReference>
<evidence type="ECO:0000256" key="2">
    <source>
        <dbReference type="SAM" id="MobiDB-lite"/>
    </source>
</evidence>
<dbReference type="AlphaFoldDB" id="A0A1I4YXR2"/>
<comment type="similarity">
    <text evidence="1">Belongs to the nitrobindin family.</text>
</comment>
<feature type="region of interest" description="Disordered" evidence="2">
    <location>
        <begin position="1"/>
        <end position="48"/>
    </location>
</feature>